<keyword evidence="1" id="KW-0472">Membrane</keyword>
<protein>
    <recommendedName>
        <fullName evidence="4">DUF4337 domain-containing protein</fullName>
    </recommendedName>
</protein>
<feature type="transmembrane region" description="Helical" evidence="1">
    <location>
        <begin position="12"/>
        <end position="30"/>
    </location>
</feature>
<keyword evidence="1" id="KW-0812">Transmembrane</keyword>
<evidence type="ECO:0000313" key="3">
    <source>
        <dbReference type="Proteomes" id="UP001500359"/>
    </source>
</evidence>
<feature type="transmembrane region" description="Helical" evidence="1">
    <location>
        <begin position="106"/>
        <end position="125"/>
    </location>
</feature>
<dbReference type="EMBL" id="BAAAFD010000004">
    <property type="protein sequence ID" value="GAA0856633.1"/>
    <property type="molecule type" value="Genomic_DNA"/>
</dbReference>
<evidence type="ECO:0000313" key="2">
    <source>
        <dbReference type="EMBL" id="GAA0856633.1"/>
    </source>
</evidence>
<name>A0ABP3WTU2_9ALTE</name>
<evidence type="ECO:0008006" key="4">
    <source>
        <dbReference type="Google" id="ProtNLM"/>
    </source>
</evidence>
<reference evidence="3" key="1">
    <citation type="journal article" date="2019" name="Int. J. Syst. Evol. Microbiol.">
        <title>The Global Catalogue of Microorganisms (GCM) 10K type strain sequencing project: providing services to taxonomists for standard genome sequencing and annotation.</title>
        <authorList>
            <consortium name="The Broad Institute Genomics Platform"/>
            <consortium name="The Broad Institute Genome Sequencing Center for Infectious Disease"/>
            <person name="Wu L."/>
            <person name="Ma J."/>
        </authorList>
    </citation>
    <scope>NUCLEOTIDE SEQUENCE [LARGE SCALE GENOMIC DNA]</scope>
    <source>
        <strain evidence="3">JCM 15896</strain>
    </source>
</reference>
<dbReference type="RefSeq" id="WP_343859238.1">
    <property type="nucleotide sequence ID" value="NZ_BAAAFD010000004.1"/>
</dbReference>
<feature type="transmembrane region" description="Helical" evidence="1">
    <location>
        <begin position="79"/>
        <end position="99"/>
    </location>
</feature>
<comment type="caution">
    <text evidence="2">The sequence shown here is derived from an EMBL/GenBank/DDBJ whole genome shotgun (WGS) entry which is preliminary data.</text>
</comment>
<sequence length="156" mass="17330">MESIRNSKIAQLTIVAVISLFVVSVATWYSQLAANPENEYSQAYQEKSQKGFLTEEEVSELKALESSHLSDKKARAQRMQGYFGALVLSMIVMSLSFFWVKYKALVSLNAFIIGATTFLIALVVTGGVKQSTLWCVFSFIGAYAAEYIKHKKVHSG</sequence>
<gene>
    <name evidence="2" type="ORF">GCM10009114_19360</name>
</gene>
<proteinExistence type="predicted"/>
<dbReference type="Proteomes" id="UP001500359">
    <property type="component" value="Unassembled WGS sequence"/>
</dbReference>
<organism evidence="2 3">
    <name type="scientific">Aliiglaciecola litoralis</name>
    <dbReference type="NCBI Taxonomy" id="582857"/>
    <lineage>
        <taxon>Bacteria</taxon>
        <taxon>Pseudomonadati</taxon>
        <taxon>Pseudomonadota</taxon>
        <taxon>Gammaproteobacteria</taxon>
        <taxon>Alteromonadales</taxon>
        <taxon>Alteromonadaceae</taxon>
        <taxon>Aliiglaciecola</taxon>
    </lineage>
</organism>
<evidence type="ECO:0000256" key="1">
    <source>
        <dbReference type="SAM" id="Phobius"/>
    </source>
</evidence>
<keyword evidence="3" id="KW-1185">Reference proteome</keyword>
<keyword evidence="1" id="KW-1133">Transmembrane helix</keyword>
<accession>A0ABP3WTU2</accession>